<keyword evidence="1" id="KW-0472">Membrane</keyword>
<keyword evidence="1" id="KW-0812">Transmembrane</keyword>
<feature type="transmembrane region" description="Helical" evidence="1">
    <location>
        <begin position="12"/>
        <end position="33"/>
    </location>
</feature>
<protein>
    <submittedName>
        <fullName evidence="2">Uncharacterized protein</fullName>
    </submittedName>
</protein>
<evidence type="ECO:0000313" key="3">
    <source>
        <dbReference type="Proteomes" id="UP000185183"/>
    </source>
</evidence>
<sequence length="131" mass="14190">MNQPLLSSVYLVLAALGLRVAVALVFYVAGALFGQRWATYGNLDIAINRLFRVLPRWGQVLVALTVIVVLFALSTTDSASAKGIALGIMIYLITTAAVRLPAPSNATERITGFPLREIAGLPDQRREHREG</sequence>
<reference evidence="2 3" key="1">
    <citation type="submission" date="2016-11" db="EMBL/GenBank/DDBJ databases">
        <authorList>
            <consortium name="Pathogen Informatics"/>
        </authorList>
    </citation>
    <scope>NUCLEOTIDE SEQUENCE [LARGE SCALE GENOMIC DNA]</scope>
    <source>
        <strain evidence="2 3">968</strain>
    </source>
</reference>
<organism evidence="2 3">
    <name type="scientific">Mycobacteroides abscessus subsp. bolletii</name>
    <dbReference type="NCBI Taxonomy" id="319705"/>
    <lineage>
        <taxon>Bacteria</taxon>
        <taxon>Bacillati</taxon>
        <taxon>Actinomycetota</taxon>
        <taxon>Actinomycetes</taxon>
        <taxon>Mycobacteriales</taxon>
        <taxon>Mycobacteriaceae</taxon>
        <taxon>Mycobacteroides</taxon>
        <taxon>Mycobacteroides abscessus</taxon>
    </lineage>
</organism>
<name>A0A9Q7WH92_9MYCO</name>
<accession>A0A9Q7WH92</accession>
<proteinExistence type="predicted"/>
<evidence type="ECO:0000256" key="1">
    <source>
        <dbReference type="SAM" id="Phobius"/>
    </source>
</evidence>
<comment type="caution">
    <text evidence="2">The sequence shown here is derived from an EMBL/GenBank/DDBJ whole genome shotgun (WGS) entry which is preliminary data.</text>
</comment>
<keyword evidence="1" id="KW-1133">Transmembrane helix</keyword>
<dbReference type="EMBL" id="FSFA01000001">
    <property type="protein sequence ID" value="SHW88416.1"/>
    <property type="molecule type" value="Genomic_DNA"/>
</dbReference>
<dbReference type="Proteomes" id="UP000185183">
    <property type="component" value="Unassembled WGS sequence"/>
</dbReference>
<dbReference type="RefSeq" id="WP_074248913.1">
    <property type="nucleotide sequence ID" value="NZ_FRZR01000003.1"/>
</dbReference>
<dbReference type="AlphaFoldDB" id="A0A9Q7WH92"/>
<evidence type="ECO:0000313" key="2">
    <source>
        <dbReference type="EMBL" id="SHW88416.1"/>
    </source>
</evidence>
<feature type="transmembrane region" description="Helical" evidence="1">
    <location>
        <begin position="54"/>
        <end position="73"/>
    </location>
</feature>
<feature type="transmembrane region" description="Helical" evidence="1">
    <location>
        <begin position="79"/>
        <end position="100"/>
    </location>
</feature>
<gene>
    <name evidence="2" type="ORF">SAMEA2275694_00619</name>
</gene>